<accession>A0ABT5TV43</accession>
<dbReference type="EC" id="2.7.7.7" evidence="1"/>
<evidence type="ECO:0000313" key="6">
    <source>
        <dbReference type="Proteomes" id="UP001165561"/>
    </source>
</evidence>
<feature type="non-terminal residue" evidence="5">
    <location>
        <position position="157"/>
    </location>
</feature>
<evidence type="ECO:0000256" key="3">
    <source>
        <dbReference type="ARBA" id="ARBA00049244"/>
    </source>
</evidence>
<gene>
    <name evidence="5" type="ORF">PU560_00880</name>
</gene>
<feature type="non-terminal residue" evidence="5">
    <location>
        <position position="1"/>
    </location>
</feature>
<comment type="catalytic activity">
    <reaction evidence="3">
        <text>DNA(n) + a 2'-deoxyribonucleoside 5'-triphosphate = DNA(n+1) + diphosphate</text>
        <dbReference type="Rhea" id="RHEA:22508"/>
        <dbReference type="Rhea" id="RHEA-COMP:17339"/>
        <dbReference type="Rhea" id="RHEA-COMP:17340"/>
        <dbReference type="ChEBI" id="CHEBI:33019"/>
        <dbReference type="ChEBI" id="CHEBI:61560"/>
        <dbReference type="ChEBI" id="CHEBI:173112"/>
        <dbReference type="EC" id="2.7.7.7"/>
    </reaction>
</comment>
<evidence type="ECO:0000256" key="2">
    <source>
        <dbReference type="ARBA" id="ARBA00022705"/>
    </source>
</evidence>
<dbReference type="Gene3D" id="3.30.70.370">
    <property type="match status" value="1"/>
</dbReference>
<dbReference type="InterPro" id="IPR001098">
    <property type="entry name" value="DNA-dir_DNA_pol_A_palm_dom"/>
</dbReference>
<dbReference type="InterPro" id="IPR002298">
    <property type="entry name" value="DNA_polymerase_A"/>
</dbReference>
<dbReference type="PANTHER" id="PTHR10133:SF27">
    <property type="entry name" value="DNA POLYMERASE NU"/>
    <property type="match status" value="1"/>
</dbReference>
<keyword evidence="2" id="KW-0235">DNA replication</keyword>
<dbReference type="Gene3D" id="1.10.150.20">
    <property type="entry name" value="5' to 3' exonuclease, C-terminal subdomain"/>
    <property type="match status" value="1"/>
</dbReference>
<sequence>QHPFLEHLLRHRDQIRLRQTVEGLLRTVAPDGRIHTTFHQTIAATGRLSSTDPNLQNIPARTEEGQRIRRGFVVGEGYESLLTADYSQIEMRIMAHLSKDAGLIEAFRTGEDLHNFVGSRVFEVPTDQVTPAMRAKIKAMSYGLAYGLSAFGLSRQL</sequence>
<feature type="domain" description="DNA-directed DNA polymerase family A palm" evidence="4">
    <location>
        <begin position="65"/>
        <end position="157"/>
    </location>
</feature>
<dbReference type="PRINTS" id="PR00868">
    <property type="entry name" value="DNAPOLI"/>
</dbReference>
<dbReference type="Pfam" id="PF00476">
    <property type="entry name" value="DNA_pol_A"/>
    <property type="match status" value="1"/>
</dbReference>
<organism evidence="5 6">
    <name type="scientific">Georgenia halotolerans</name>
    <dbReference type="NCBI Taxonomy" id="3028317"/>
    <lineage>
        <taxon>Bacteria</taxon>
        <taxon>Bacillati</taxon>
        <taxon>Actinomycetota</taxon>
        <taxon>Actinomycetes</taxon>
        <taxon>Micrococcales</taxon>
        <taxon>Bogoriellaceae</taxon>
        <taxon>Georgenia</taxon>
    </lineage>
</organism>
<dbReference type="PANTHER" id="PTHR10133">
    <property type="entry name" value="DNA POLYMERASE I"/>
    <property type="match status" value="1"/>
</dbReference>
<comment type="caution">
    <text evidence="5">The sequence shown here is derived from an EMBL/GenBank/DDBJ whole genome shotgun (WGS) entry which is preliminary data.</text>
</comment>
<dbReference type="SMART" id="SM00482">
    <property type="entry name" value="POLAc"/>
    <property type="match status" value="1"/>
</dbReference>
<evidence type="ECO:0000313" key="5">
    <source>
        <dbReference type="EMBL" id="MDD9205015.1"/>
    </source>
</evidence>
<evidence type="ECO:0000256" key="1">
    <source>
        <dbReference type="ARBA" id="ARBA00012417"/>
    </source>
</evidence>
<dbReference type="Proteomes" id="UP001165561">
    <property type="component" value="Unassembled WGS sequence"/>
</dbReference>
<keyword evidence="6" id="KW-1185">Reference proteome</keyword>
<dbReference type="EMBL" id="JARACI010000187">
    <property type="protein sequence ID" value="MDD9205015.1"/>
    <property type="molecule type" value="Genomic_DNA"/>
</dbReference>
<dbReference type="InterPro" id="IPR043502">
    <property type="entry name" value="DNA/RNA_pol_sf"/>
</dbReference>
<name>A0ABT5TV43_9MICO</name>
<evidence type="ECO:0000259" key="4">
    <source>
        <dbReference type="SMART" id="SM00482"/>
    </source>
</evidence>
<dbReference type="SUPFAM" id="SSF56672">
    <property type="entry name" value="DNA/RNA polymerases"/>
    <property type="match status" value="1"/>
</dbReference>
<proteinExistence type="predicted"/>
<protein>
    <recommendedName>
        <fullName evidence="1">DNA-directed DNA polymerase</fullName>
        <ecNumber evidence="1">2.7.7.7</ecNumber>
    </recommendedName>
</protein>
<reference evidence="5" key="1">
    <citation type="submission" date="2023-02" db="EMBL/GenBank/DDBJ databases">
        <title>Georgenia sp.10Sc9-8, isolated from a soil sample collected from the Taklamakan desert.</title>
        <authorList>
            <person name="Liu S."/>
        </authorList>
    </citation>
    <scope>NUCLEOTIDE SEQUENCE</scope>
    <source>
        <strain evidence="5">10Sc9-8</strain>
    </source>
</reference>